<accession>A0A5F2ESS9</accession>
<dbReference type="OrthoDB" id="7806295at2"/>
<evidence type="ECO:0000313" key="1">
    <source>
        <dbReference type="EMBL" id="AWB91754.1"/>
    </source>
</evidence>
<dbReference type="Gene3D" id="3.40.50.12580">
    <property type="match status" value="1"/>
</dbReference>
<dbReference type="InterPro" id="IPR007554">
    <property type="entry name" value="Glycerophosphate_synth"/>
</dbReference>
<evidence type="ECO:0000313" key="2">
    <source>
        <dbReference type="Proteomes" id="UP000244384"/>
    </source>
</evidence>
<organism evidence="1 2">
    <name type="scientific">Aeromicrobium chenweiae</name>
    <dbReference type="NCBI Taxonomy" id="2079793"/>
    <lineage>
        <taxon>Bacteria</taxon>
        <taxon>Bacillati</taxon>
        <taxon>Actinomycetota</taxon>
        <taxon>Actinomycetes</taxon>
        <taxon>Propionibacteriales</taxon>
        <taxon>Nocardioidaceae</taxon>
        <taxon>Aeromicrobium</taxon>
    </lineage>
</organism>
<proteinExistence type="predicted"/>
<dbReference type="GO" id="GO:0047355">
    <property type="term" value="F:CDP-glycerol glycerophosphotransferase activity"/>
    <property type="evidence" value="ECO:0007669"/>
    <property type="project" value="InterPro"/>
</dbReference>
<dbReference type="KEGG" id="aez:C3E78_05770"/>
<dbReference type="AlphaFoldDB" id="A0A2S0WKF9"/>
<keyword evidence="2" id="KW-1185">Reference proteome</keyword>
<dbReference type="InterPro" id="IPR043148">
    <property type="entry name" value="TagF_C"/>
</dbReference>
<dbReference type="Proteomes" id="UP000244384">
    <property type="component" value="Chromosome"/>
</dbReference>
<dbReference type="RefSeq" id="WP_108577400.1">
    <property type="nucleotide sequence ID" value="NZ_CP026952.1"/>
</dbReference>
<dbReference type="EMBL" id="CP026952">
    <property type="protein sequence ID" value="AWB91754.1"/>
    <property type="molecule type" value="Genomic_DNA"/>
</dbReference>
<name>A0A2S0WKF9_9ACTN</name>
<dbReference type="Pfam" id="PF04464">
    <property type="entry name" value="Glyphos_transf"/>
    <property type="match status" value="1"/>
</dbReference>
<accession>A0A2S0WKF9</accession>
<dbReference type="SUPFAM" id="SSF53756">
    <property type="entry name" value="UDP-Glycosyltransferase/glycogen phosphorylase"/>
    <property type="match status" value="1"/>
</dbReference>
<reference evidence="2" key="1">
    <citation type="submission" date="2018-01" db="EMBL/GenBank/DDBJ databases">
        <authorList>
            <person name="Li J."/>
        </authorList>
    </citation>
    <scope>NUCLEOTIDE SEQUENCE [LARGE SCALE GENOMIC DNA]</scope>
    <source>
        <strain evidence="2">592</strain>
    </source>
</reference>
<sequence>MLSPVRAAQAVFSRMGRSNELPGTAATVGGLALAAVSAAVGLDTVALVLLLISVVGEMFSERPGSSTSQLLRQAALGIPMRFALRVIVCLVAARHHVDGGGSLRTLLVVSMAFTLVLCGRALHEEYRRVGPLKPMTTRNIPGSPRIHEAPPRRLPVVVAAQLLVLVPAAVGAPWWLVLALGTLGTLALAWVTLPDVRASWGMRQAKRATGFTGPLRQIQDFLDDYRPEVVVHLSGPETAAYQINTWLESLEALDRRVFIVIRDQPLFGKVASTSIPVLGLKDAGELLMLDFSAARIALYPSNTGNNIHLLRLPTMMSAFIGHGDSDKSASNNPFSRAYDELWVAGEAGADRYRRSGLGIHEDQYRFVGRPQVHAIRREPLLGDEEVPTVLYAPTWEGVNHEQEYSSVSAVGVRVVQALLAADPPVRVVFKAHPFTGQRDAKYRAVLGRIAALLDDAAAATGIDHRVVKGGSINEWFNRASAMVTDISSVVSDFLASEKPYAVFNHTDLDDATFRAEYPSTGAGTTIGRDGRGIAEFIDVVTRKAPDVQAPARARLATYLLGPQEQRTLEAFQAAIDAMIARSEIDRAAYHDGTSTSEIPVTDTPGI</sequence>
<protein>
    <submittedName>
        <fullName evidence="1">Uncharacterized protein</fullName>
    </submittedName>
</protein>
<dbReference type="GO" id="GO:0016020">
    <property type="term" value="C:membrane"/>
    <property type="evidence" value="ECO:0007669"/>
    <property type="project" value="InterPro"/>
</dbReference>
<gene>
    <name evidence="1" type="ORF">C3E78_05770</name>
</gene>